<proteinExistence type="predicted"/>
<protein>
    <submittedName>
        <fullName evidence="1">Uncharacterized protein</fullName>
    </submittedName>
</protein>
<organism evidence="1 2">
    <name type="scientific">Pseudomonas aeruginosa</name>
    <dbReference type="NCBI Taxonomy" id="287"/>
    <lineage>
        <taxon>Bacteria</taxon>
        <taxon>Pseudomonadati</taxon>
        <taxon>Pseudomonadota</taxon>
        <taxon>Gammaproteobacteria</taxon>
        <taxon>Pseudomonadales</taxon>
        <taxon>Pseudomonadaceae</taxon>
        <taxon>Pseudomonas</taxon>
    </lineage>
</organism>
<accession>A0A3M5DEI2</accession>
<dbReference type="EMBL" id="RBSQ01001091">
    <property type="protein sequence ID" value="RMS47910.1"/>
    <property type="molecule type" value="Genomic_DNA"/>
</dbReference>
<dbReference type="AlphaFoldDB" id="A0A3M5DEI2"/>
<evidence type="ECO:0000313" key="1">
    <source>
        <dbReference type="EMBL" id="RMS47910.1"/>
    </source>
</evidence>
<name>A0A3M5DEI2_PSEAI</name>
<sequence>MHRLTRLVGESQQLLGVGEEFAAAFGQAHALAVAQEQFDAQVLLELADPRGDVRLRSLQLLSGAGDAGFVGDRAEDFEGGKVHRSISL</sequence>
<gene>
    <name evidence="1" type="ORF">ALP65_00739</name>
</gene>
<dbReference type="Proteomes" id="UP000270834">
    <property type="component" value="Unassembled WGS sequence"/>
</dbReference>
<reference evidence="1 2" key="1">
    <citation type="submission" date="2018-08" db="EMBL/GenBank/DDBJ databases">
        <title>Recombination of ecologically and evolutionarily significant loci maintains genetic cohesion in the Pseudomonas syringae species complex.</title>
        <authorList>
            <person name="Dillon M."/>
            <person name="Thakur S."/>
            <person name="Almeida R.N.D."/>
            <person name="Weir B.S."/>
            <person name="Guttman D.S."/>
        </authorList>
    </citation>
    <scope>NUCLEOTIDE SEQUENCE [LARGE SCALE GENOMIC DNA]</scope>
    <source>
        <strain evidence="1 2">ICMP 7846</strain>
    </source>
</reference>
<evidence type="ECO:0000313" key="2">
    <source>
        <dbReference type="Proteomes" id="UP000270834"/>
    </source>
</evidence>
<comment type="caution">
    <text evidence="1">The sequence shown here is derived from an EMBL/GenBank/DDBJ whole genome shotgun (WGS) entry which is preliminary data.</text>
</comment>